<organism evidence="1 2">
    <name type="scientific">Zhongshania arctica</name>
    <dbReference type="NCBI Taxonomy" id="3238302"/>
    <lineage>
        <taxon>Bacteria</taxon>
        <taxon>Pseudomonadati</taxon>
        <taxon>Pseudomonadota</taxon>
        <taxon>Gammaproteobacteria</taxon>
        <taxon>Cellvibrionales</taxon>
        <taxon>Spongiibacteraceae</taxon>
        <taxon>Zhongshania</taxon>
    </lineage>
</organism>
<comment type="caution">
    <text evidence="1">The sequence shown here is derived from an EMBL/GenBank/DDBJ whole genome shotgun (WGS) entry which is preliminary data.</text>
</comment>
<sequence>MLAMPVLAAESLDSDTPEVGFLGRTMNSAESTRDEWSGRWIDFAEGVDYYFTSENSPPDYKNESYVKLQMRQTWEERGQIQTDLRVKAKFDLPNTQRRAKLFFSSDEYTENSLEERVRSNSTGERFRRRESVSGLEITPDDEWNKWKRSARVGIKLRVPLVTFGRYRLRRPMDKWGEWEPEFTQEIWYFSDRGWGETSEFEMQRRLGSNFGLRYFTVLEFEDQNDFFENVHVLSLSQNLSERSALEYRVGSVFSTEFSTQMTAYFVGTSYSYKLYEDWIFFTAGPEVFFPKIDDWNAEASFTIKLDVYFSE</sequence>
<evidence type="ECO:0000313" key="2">
    <source>
        <dbReference type="Proteomes" id="UP001557484"/>
    </source>
</evidence>
<evidence type="ECO:0008006" key="3">
    <source>
        <dbReference type="Google" id="ProtNLM"/>
    </source>
</evidence>
<proteinExistence type="predicted"/>
<keyword evidence="2" id="KW-1185">Reference proteome</keyword>
<accession>A0ABV3TUG0</accession>
<evidence type="ECO:0000313" key="1">
    <source>
        <dbReference type="EMBL" id="MEX1664618.1"/>
    </source>
</evidence>
<dbReference type="EMBL" id="JBFRYB010000001">
    <property type="protein sequence ID" value="MEX1664618.1"/>
    <property type="molecule type" value="Genomic_DNA"/>
</dbReference>
<dbReference type="RefSeq" id="WP_368374739.1">
    <property type="nucleotide sequence ID" value="NZ_JBFRYB010000001.1"/>
</dbReference>
<dbReference type="Proteomes" id="UP001557484">
    <property type="component" value="Unassembled WGS sequence"/>
</dbReference>
<protein>
    <recommendedName>
        <fullName evidence="3">DUF481 domain-containing protein</fullName>
    </recommendedName>
</protein>
<name>A0ABV3TUG0_9GAMM</name>
<gene>
    <name evidence="1" type="ORF">AB4875_03905</name>
</gene>
<reference evidence="1 2" key="1">
    <citation type="journal article" date="2011" name="Int. J. Syst. Evol. Microbiol.">
        <title>Zhongshania antarctica gen. nov., sp. nov. and Zhongshania guokunii sp. nov., gammaproteobacteria respectively isolated from coastal attached (fast) ice and surface seawater of the Antarctic.</title>
        <authorList>
            <person name="Li H.J."/>
            <person name="Zhang X.Y."/>
            <person name="Chen C.X."/>
            <person name="Zhang Y.J."/>
            <person name="Gao Z.M."/>
            <person name="Yu Y."/>
            <person name="Chen X.L."/>
            <person name="Chen B."/>
            <person name="Zhang Y.Z."/>
        </authorList>
    </citation>
    <scope>NUCLEOTIDE SEQUENCE [LARGE SCALE GENOMIC DNA]</scope>
    <source>
        <strain evidence="1 2">R06B22</strain>
    </source>
</reference>